<evidence type="ECO:0000313" key="1">
    <source>
        <dbReference type="EMBL" id="PSB23491.1"/>
    </source>
</evidence>
<name>A0A2T1DSV1_9CYAN</name>
<proteinExistence type="predicted"/>
<protein>
    <submittedName>
        <fullName evidence="1">Uncharacterized protein</fullName>
    </submittedName>
</protein>
<reference evidence="1 2" key="2">
    <citation type="submission" date="2018-03" db="EMBL/GenBank/DDBJ databases">
        <title>The ancient ancestry and fast evolution of plastids.</title>
        <authorList>
            <person name="Moore K.R."/>
            <person name="Magnabosco C."/>
            <person name="Momper L."/>
            <person name="Gold D.A."/>
            <person name="Bosak T."/>
            <person name="Fournier G.P."/>
        </authorList>
    </citation>
    <scope>NUCLEOTIDE SEQUENCE [LARGE SCALE GENOMIC DNA]</scope>
    <source>
        <strain evidence="1 2">ULC18</strain>
    </source>
</reference>
<dbReference type="OrthoDB" id="539713at2"/>
<dbReference type="AlphaFoldDB" id="A0A2T1DSV1"/>
<keyword evidence="2" id="KW-1185">Reference proteome</keyword>
<evidence type="ECO:0000313" key="2">
    <source>
        <dbReference type="Proteomes" id="UP000239576"/>
    </source>
</evidence>
<dbReference type="EMBL" id="PVWK01000164">
    <property type="protein sequence ID" value="PSB23491.1"/>
    <property type="molecule type" value="Genomic_DNA"/>
</dbReference>
<reference evidence="2" key="1">
    <citation type="submission" date="2018-02" db="EMBL/GenBank/DDBJ databases">
        <authorList>
            <person name="Moore K."/>
            <person name="Momper L."/>
        </authorList>
    </citation>
    <scope>NUCLEOTIDE SEQUENCE [LARGE SCALE GENOMIC DNA]</scope>
    <source>
        <strain evidence="2">ULC18</strain>
    </source>
</reference>
<accession>A0A2T1DSV1</accession>
<organism evidence="1 2">
    <name type="scientific">Stenomitos frigidus ULC18</name>
    <dbReference type="NCBI Taxonomy" id="2107698"/>
    <lineage>
        <taxon>Bacteria</taxon>
        <taxon>Bacillati</taxon>
        <taxon>Cyanobacteriota</taxon>
        <taxon>Cyanophyceae</taxon>
        <taxon>Leptolyngbyales</taxon>
        <taxon>Leptolyngbyaceae</taxon>
        <taxon>Stenomitos</taxon>
    </lineage>
</organism>
<dbReference type="RefSeq" id="WP_106261196.1">
    <property type="nucleotide sequence ID" value="NZ_CAWNSW010000098.1"/>
</dbReference>
<gene>
    <name evidence="1" type="ORF">C7B82_30970</name>
</gene>
<dbReference type="Proteomes" id="UP000239576">
    <property type="component" value="Unassembled WGS sequence"/>
</dbReference>
<sequence length="490" mass="56511">MGSASRYWRLIRIDAAGRRKAEENAIAQAFLHQQFANFMSQADVPDALLQKELLKLLQQPDTVKQSPSSFRLDSQSLIHQAVIEHSSKTRDLAEWCLRCFISHEIEQVCVRLEAKFSAHHGFTRYDLFPLVLNDDGQARSQKRPSHPYQSLACEILQTFDPERAGLSTWVARQVRQHRELHRFLLQHGVYLASDWAILNDTKPDQLQRILSEFHSLTSDESERASHLLQSYHDVYRDDRLRSRATGALKGKKECLPPTPDQLTRIAQHLYEHTGSNQSNERIMSRLQTIATQLRHYRIQVRGGTVPMESLEHLKVELQAPEEVVDQEDQTEFITFYREQFLRCLDGSIEQVTSDRLAYLQRKGQQKVQQFLKALQLFHCQGRSMSEIAAALNLEAQYQVTRLIKLKDLRADIRQRLLTLLGESVLNKARDFADPSRLRDLNHRVEAALEEQVSNVIKEAEREAAVAKHSPLPSLFSRRLCHHLDTRIGAP</sequence>
<comment type="caution">
    <text evidence="1">The sequence shown here is derived from an EMBL/GenBank/DDBJ whole genome shotgun (WGS) entry which is preliminary data.</text>
</comment>